<comment type="caution">
    <text evidence="2">The sequence shown here is derived from an EMBL/GenBank/DDBJ whole genome shotgun (WGS) entry which is preliminary data.</text>
</comment>
<proteinExistence type="predicted"/>
<accession>A0ABV7A8E3</accession>
<dbReference type="PANTHER" id="PTHR46517:SF1">
    <property type="entry name" value="FRUCTOSE-2,6-BISPHOSPHATASE TIGAR"/>
    <property type="match status" value="1"/>
</dbReference>
<keyword evidence="3" id="KW-1185">Reference proteome</keyword>
<dbReference type="Proteomes" id="UP001595387">
    <property type="component" value="Unassembled WGS sequence"/>
</dbReference>
<reference evidence="3" key="1">
    <citation type="journal article" date="2019" name="Int. J. Syst. Evol. Microbiol.">
        <title>The Global Catalogue of Microorganisms (GCM) 10K type strain sequencing project: providing services to taxonomists for standard genome sequencing and annotation.</title>
        <authorList>
            <consortium name="The Broad Institute Genomics Platform"/>
            <consortium name="The Broad Institute Genome Sequencing Center for Infectious Disease"/>
            <person name="Wu L."/>
            <person name="Ma J."/>
        </authorList>
    </citation>
    <scope>NUCLEOTIDE SEQUENCE [LARGE SCALE GENOMIC DNA]</scope>
    <source>
        <strain evidence="3">KCTC 13193</strain>
    </source>
</reference>
<keyword evidence="1" id="KW-0378">Hydrolase</keyword>
<name>A0ABV7A8E3_9BACI</name>
<dbReference type="EMBL" id="JBHRRZ010000032">
    <property type="protein sequence ID" value="MFC2949166.1"/>
    <property type="molecule type" value="Genomic_DNA"/>
</dbReference>
<organism evidence="2 3">
    <name type="scientific">Virgibacillus sediminis</name>
    <dbReference type="NCBI Taxonomy" id="202260"/>
    <lineage>
        <taxon>Bacteria</taxon>
        <taxon>Bacillati</taxon>
        <taxon>Bacillota</taxon>
        <taxon>Bacilli</taxon>
        <taxon>Bacillales</taxon>
        <taxon>Bacillaceae</taxon>
        <taxon>Virgibacillus</taxon>
    </lineage>
</organism>
<dbReference type="InterPro" id="IPR013078">
    <property type="entry name" value="His_Pase_superF_clade-1"/>
</dbReference>
<evidence type="ECO:0000313" key="2">
    <source>
        <dbReference type="EMBL" id="MFC2949166.1"/>
    </source>
</evidence>
<gene>
    <name evidence="2" type="ORF">ACFODW_12570</name>
</gene>
<dbReference type="CDD" id="cd07067">
    <property type="entry name" value="HP_PGM_like"/>
    <property type="match status" value="1"/>
</dbReference>
<dbReference type="RefSeq" id="WP_390306989.1">
    <property type="nucleotide sequence ID" value="NZ_JBHRRZ010000032.1"/>
</dbReference>
<dbReference type="PANTHER" id="PTHR46517">
    <property type="entry name" value="FRUCTOSE-2,6-BISPHOSPHATASE TIGAR"/>
    <property type="match status" value="1"/>
</dbReference>
<dbReference type="InterPro" id="IPR029033">
    <property type="entry name" value="His_PPase_superfam"/>
</dbReference>
<dbReference type="SUPFAM" id="SSF53254">
    <property type="entry name" value="Phosphoglycerate mutase-like"/>
    <property type="match status" value="1"/>
</dbReference>
<dbReference type="InterPro" id="IPR051695">
    <property type="entry name" value="Phosphoglycerate_Mutase"/>
</dbReference>
<evidence type="ECO:0000313" key="3">
    <source>
        <dbReference type="Proteomes" id="UP001595387"/>
    </source>
</evidence>
<protein>
    <submittedName>
        <fullName evidence="2">Histidine phosphatase family protein</fullName>
    </submittedName>
</protein>
<dbReference type="Gene3D" id="3.40.50.1240">
    <property type="entry name" value="Phosphoglycerate mutase-like"/>
    <property type="match status" value="1"/>
</dbReference>
<dbReference type="Pfam" id="PF00300">
    <property type="entry name" value="His_Phos_1"/>
    <property type="match status" value="1"/>
</dbReference>
<dbReference type="SMART" id="SM00855">
    <property type="entry name" value="PGAM"/>
    <property type="match status" value="1"/>
</dbReference>
<evidence type="ECO:0000256" key="1">
    <source>
        <dbReference type="ARBA" id="ARBA00022801"/>
    </source>
</evidence>
<sequence>MGTGDYLDIYFVRHSITDWNLEKRYIGHTDRRVIKSQLTRLEDLKNTLDTIRFDSVYTSDLCRCLETLAYLQIPLKYCADTRLREINFGDWEGKTYQQLKDKQAYRNWIDNWEDNPIPNGESARQFKARIDRFLHECIQQQIGSALGVNKRILIMTHGGVIRYLISSYVTSVSFWEVAIKHGQAIRLTLKKQEGEWICSSLSAVPFQEKER</sequence>